<gene>
    <name evidence="7" type="primary">LOC139353291</name>
</gene>
<evidence type="ECO:0000256" key="1">
    <source>
        <dbReference type="ARBA" id="ARBA00010347"/>
    </source>
</evidence>
<sequence>MPLLQQYDTPDCSGSGGNMRALSGGSTSELLQKHSISSYLDHYQQQQQQHQLQLQHHQQQQLQHNLLDRCNDDGLISFINDPITLNGSSSNGVVGIGQSPSTLVGGGGSGSGGAPGVAASGAATTGVGGAGSGGALPPGPGVGSGQGGGVVGPTTATDNPSASFGGNGSGSDVNNLLLASAAAAAAAAAAAGDGVQLSANAAVYAPLTPSSTQSSASPGTKFSFDYFQFENVAQSNPLKAFQRTNISFDCSAPLSPSTPTSIYNRSFHSSPLVSDSSNSSSGNDLSMDSINMLYHQQQQQQQPQQQGYTNLESSMGSGLGLSLANASTRSNSPESQNSGQSMNEPNLLDMINLLSVNSNKLASMQQQQQQHHHQQQHQHQQQQQQQQHQLQQQYANLNRNYEQQMAANGGGQQHGFEHNGVGVASGSNDNCLSQYTLENLASVDMELAKLQNLQRINTLKLLQAQTQQMPLINQLLQSYAGSTMSSVPGTNLGSLMSTAGASIVSDMTGKGGGNGSTNDGHLDRVAKFHRSSAALCDATCTWSGQLPPRSHRMLNYSPKVFLGGIPWDISKQSLIQIFKPFGSIKVEWPGKEQQAAQPKGYVYIIFESDKQVKALLSACVVQVDDSQSGSNYFFKISSRRIKSKDVEVIPWIIASFCRLSTLRLATKLSPSAVVNVMLGPALSWYVASKSAQMSTSCGSLSVSE</sequence>
<dbReference type="CDD" id="cd12723">
    <property type="entry name" value="RRM1_CPEB1"/>
    <property type="match status" value="1"/>
</dbReference>
<name>A0ABM4TT57_DROSZ</name>
<dbReference type="PROSITE" id="PS50102">
    <property type="entry name" value="RRM"/>
    <property type="match status" value="1"/>
</dbReference>
<dbReference type="InterPro" id="IPR012677">
    <property type="entry name" value="Nucleotide-bd_a/b_plait_sf"/>
</dbReference>
<feature type="compositionally biased region" description="Low complexity" evidence="4">
    <location>
        <begin position="377"/>
        <end position="391"/>
    </location>
</feature>
<dbReference type="SMART" id="SM00360">
    <property type="entry name" value="RRM"/>
    <property type="match status" value="1"/>
</dbReference>
<evidence type="ECO:0000313" key="6">
    <source>
        <dbReference type="Proteomes" id="UP001652628"/>
    </source>
</evidence>
<feature type="compositionally biased region" description="Gly residues" evidence="4">
    <location>
        <begin position="129"/>
        <end position="151"/>
    </location>
</feature>
<dbReference type="Pfam" id="PF16368">
    <property type="entry name" value="CEBP1_N"/>
    <property type="match status" value="1"/>
</dbReference>
<dbReference type="Proteomes" id="UP001652628">
    <property type="component" value="Chromosome 3"/>
</dbReference>
<dbReference type="PANTHER" id="PTHR12566">
    <property type="entry name" value="CYTOPLASMIC POLYADENYLATION ELEMENT BINDING PROTEIN CPEB"/>
    <property type="match status" value="1"/>
</dbReference>
<feature type="compositionally biased region" description="Low complexity" evidence="4">
    <location>
        <begin position="296"/>
        <end position="323"/>
    </location>
</feature>
<dbReference type="GeneID" id="139353291"/>
<dbReference type="InterPro" id="IPR034977">
    <property type="entry name" value="CPEB1_RRM1"/>
</dbReference>
<evidence type="ECO:0000256" key="2">
    <source>
        <dbReference type="ARBA" id="ARBA00022884"/>
    </source>
</evidence>
<evidence type="ECO:0000259" key="5">
    <source>
        <dbReference type="PROSITE" id="PS50102"/>
    </source>
</evidence>
<dbReference type="InterPro" id="IPR035979">
    <property type="entry name" value="RBD_domain_sf"/>
</dbReference>
<dbReference type="InterPro" id="IPR032292">
    <property type="entry name" value="CEBP1_N"/>
</dbReference>
<dbReference type="SUPFAM" id="SSF54928">
    <property type="entry name" value="RNA-binding domain, RBD"/>
    <property type="match status" value="1"/>
</dbReference>
<evidence type="ECO:0000256" key="4">
    <source>
        <dbReference type="SAM" id="MobiDB-lite"/>
    </source>
</evidence>
<feature type="compositionally biased region" description="Polar residues" evidence="4">
    <location>
        <begin position="324"/>
        <end position="344"/>
    </location>
</feature>
<keyword evidence="6" id="KW-1185">Reference proteome</keyword>
<organism evidence="6 7">
    <name type="scientific">Drosophila suzukii</name>
    <name type="common">Spotted-wing drosophila fruit fly</name>
    <dbReference type="NCBI Taxonomy" id="28584"/>
    <lineage>
        <taxon>Eukaryota</taxon>
        <taxon>Metazoa</taxon>
        <taxon>Ecdysozoa</taxon>
        <taxon>Arthropoda</taxon>
        <taxon>Hexapoda</taxon>
        <taxon>Insecta</taxon>
        <taxon>Pterygota</taxon>
        <taxon>Neoptera</taxon>
        <taxon>Endopterygota</taxon>
        <taxon>Diptera</taxon>
        <taxon>Brachycera</taxon>
        <taxon>Muscomorpha</taxon>
        <taxon>Ephydroidea</taxon>
        <taxon>Drosophilidae</taxon>
        <taxon>Drosophila</taxon>
        <taxon>Sophophora</taxon>
    </lineage>
</organism>
<feature type="compositionally biased region" description="Polar residues" evidence="4">
    <location>
        <begin position="154"/>
        <end position="167"/>
    </location>
</feature>
<keyword evidence="2 3" id="KW-0694">RNA-binding</keyword>
<dbReference type="InterPro" id="IPR034819">
    <property type="entry name" value="CPEB"/>
</dbReference>
<reference evidence="7" key="1">
    <citation type="submission" date="2025-08" db="UniProtKB">
        <authorList>
            <consortium name="RefSeq"/>
        </authorList>
    </citation>
    <scope>IDENTIFICATION</scope>
</reference>
<proteinExistence type="inferred from homology"/>
<dbReference type="Pfam" id="PF16367">
    <property type="entry name" value="RRM_7"/>
    <property type="match status" value="1"/>
</dbReference>
<feature type="region of interest" description="Disordered" evidence="4">
    <location>
        <begin position="295"/>
        <end position="344"/>
    </location>
</feature>
<dbReference type="PANTHER" id="PTHR12566:SF9">
    <property type="entry name" value="CYTOPLASMIC POLYADENYLATION ELEMENT-BINDING PROTEIN 1"/>
    <property type="match status" value="1"/>
</dbReference>
<feature type="region of interest" description="Disordered" evidence="4">
    <location>
        <begin position="361"/>
        <end position="391"/>
    </location>
</feature>
<dbReference type="Gene3D" id="3.30.70.330">
    <property type="match status" value="1"/>
</dbReference>
<feature type="region of interest" description="Disordered" evidence="4">
    <location>
        <begin position="129"/>
        <end position="167"/>
    </location>
</feature>
<evidence type="ECO:0000313" key="7">
    <source>
        <dbReference type="RefSeq" id="XP_070853153.1"/>
    </source>
</evidence>
<dbReference type="InterPro" id="IPR000504">
    <property type="entry name" value="RRM_dom"/>
</dbReference>
<dbReference type="RefSeq" id="XP_070853153.1">
    <property type="nucleotide sequence ID" value="XM_070997052.1"/>
</dbReference>
<feature type="domain" description="RRM" evidence="5">
    <location>
        <begin position="558"/>
        <end position="648"/>
    </location>
</feature>
<evidence type="ECO:0000256" key="3">
    <source>
        <dbReference type="PROSITE-ProRule" id="PRU00176"/>
    </source>
</evidence>
<protein>
    <submittedName>
        <fullName evidence="7">Translational regulator orb2-like</fullName>
    </submittedName>
</protein>
<accession>A0ABM4TT57</accession>
<comment type="similarity">
    <text evidence="1">Belongs to the RRM CPEB family.</text>
</comment>